<accession>A0A8J9S9X2</accession>
<dbReference type="PANTHER" id="PTHR24113">
    <property type="entry name" value="RAN GTPASE-ACTIVATING PROTEIN 1"/>
    <property type="match status" value="1"/>
</dbReference>
<evidence type="ECO:0000313" key="5">
    <source>
        <dbReference type="EMBL" id="CAG9287640.1"/>
    </source>
</evidence>
<feature type="region of interest" description="Disordered" evidence="4">
    <location>
        <begin position="632"/>
        <end position="675"/>
    </location>
</feature>
<organism evidence="5">
    <name type="scientific">Phaeodactylum tricornutum</name>
    <name type="common">Diatom</name>
    <dbReference type="NCBI Taxonomy" id="2850"/>
    <lineage>
        <taxon>Eukaryota</taxon>
        <taxon>Sar</taxon>
        <taxon>Stramenopiles</taxon>
        <taxon>Ochrophyta</taxon>
        <taxon>Bacillariophyta</taxon>
        <taxon>Bacillariophyceae</taxon>
        <taxon>Bacillariophycidae</taxon>
        <taxon>Naviculales</taxon>
        <taxon>Phaeodactylaceae</taxon>
        <taxon>Phaeodactylum</taxon>
    </lineage>
</organism>
<protein>
    <recommendedName>
        <fullName evidence="6">RNI-like protein</fullName>
    </recommendedName>
</protein>
<keyword evidence="1" id="KW-0343">GTPase activation</keyword>
<feature type="compositionally biased region" description="Acidic residues" evidence="4">
    <location>
        <begin position="487"/>
        <end position="506"/>
    </location>
</feature>
<dbReference type="Gene3D" id="3.80.10.10">
    <property type="entry name" value="Ribonuclease Inhibitor"/>
    <property type="match status" value="2"/>
</dbReference>
<feature type="region of interest" description="Disordered" evidence="4">
    <location>
        <begin position="482"/>
        <end position="510"/>
    </location>
</feature>
<dbReference type="GO" id="GO:0006913">
    <property type="term" value="P:nucleocytoplasmic transport"/>
    <property type="evidence" value="ECO:0007669"/>
    <property type="project" value="TreeGrafter"/>
</dbReference>
<evidence type="ECO:0000256" key="1">
    <source>
        <dbReference type="ARBA" id="ARBA00022468"/>
    </source>
</evidence>
<gene>
    <name evidence="5" type="ORF">PTTT1_LOCUS36136</name>
</gene>
<dbReference type="GO" id="GO:0005096">
    <property type="term" value="F:GTPase activator activity"/>
    <property type="evidence" value="ECO:0007669"/>
    <property type="project" value="UniProtKB-KW"/>
</dbReference>
<proteinExistence type="predicted"/>
<feature type="compositionally biased region" description="Acidic residues" evidence="4">
    <location>
        <begin position="658"/>
        <end position="675"/>
    </location>
</feature>
<evidence type="ECO:0000256" key="4">
    <source>
        <dbReference type="SAM" id="MobiDB-lite"/>
    </source>
</evidence>
<dbReference type="Proteomes" id="UP000836788">
    <property type="component" value="Chromosome 3"/>
</dbReference>
<dbReference type="InterPro" id="IPR027038">
    <property type="entry name" value="RanGap"/>
</dbReference>
<dbReference type="GO" id="GO:0048471">
    <property type="term" value="C:perinuclear region of cytoplasm"/>
    <property type="evidence" value="ECO:0007669"/>
    <property type="project" value="TreeGrafter"/>
</dbReference>
<dbReference type="Pfam" id="PF13516">
    <property type="entry name" value="LRR_6"/>
    <property type="match status" value="3"/>
</dbReference>
<dbReference type="EMBL" id="OU594944">
    <property type="protein sequence ID" value="CAG9287640.1"/>
    <property type="molecule type" value="Genomic_DNA"/>
</dbReference>
<dbReference type="SMART" id="SM00368">
    <property type="entry name" value="LRR_RI"/>
    <property type="match status" value="5"/>
</dbReference>
<dbReference type="InterPro" id="IPR032675">
    <property type="entry name" value="LRR_dom_sf"/>
</dbReference>
<keyword evidence="3" id="KW-0677">Repeat</keyword>
<reference evidence="5" key="1">
    <citation type="submission" date="2022-02" db="EMBL/GenBank/DDBJ databases">
        <authorList>
            <person name="Giguere J D."/>
        </authorList>
    </citation>
    <scope>NUCLEOTIDE SEQUENCE</scope>
    <source>
        <strain evidence="5">CCAP 1055/1</strain>
    </source>
</reference>
<dbReference type="GO" id="GO:0031267">
    <property type="term" value="F:small GTPase binding"/>
    <property type="evidence" value="ECO:0007669"/>
    <property type="project" value="TreeGrafter"/>
</dbReference>
<evidence type="ECO:0008006" key="6">
    <source>
        <dbReference type="Google" id="ProtNLM"/>
    </source>
</evidence>
<dbReference type="GO" id="GO:0005829">
    <property type="term" value="C:cytosol"/>
    <property type="evidence" value="ECO:0007669"/>
    <property type="project" value="TreeGrafter"/>
</dbReference>
<dbReference type="GO" id="GO:0005634">
    <property type="term" value="C:nucleus"/>
    <property type="evidence" value="ECO:0007669"/>
    <property type="project" value="TreeGrafter"/>
</dbReference>
<dbReference type="InterPro" id="IPR001611">
    <property type="entry name" value="Leu-rich_rpt"/>
</dbReference>
<evidence type="ECO:0000256" key="3">
    <source>
        <dbReference type="ARBA" id="ARBA00022737"/>
    </source>
</evidence>
<name>A0A8J9S9X2_PHATR</name>
<dbReference type="SUPFAM" id="SSF52047">
    <property type="entry name" value="RNI-like"/>
    <property type="match status" value="1"/>
</dbReference>
<evidence type="ECO:0000256" key="2">
    <source>
        <dbReference type="ARBA" id="ARBA00022614"/>
    </source>
</evidence>
<dbReference type="PANTHER" id="PTHR24113:SF12">
    <property type="entry name" value="RAN GTPASE-ACTIVATING PROTEIN 1"/>
    <property type="match status" value="1"/>
</dbReference>
<sequence length="675" mass="72337">MCDFVAGPRHSLKRGSKASVWGLIALVQKLPLETNADRKLDFSYHHNVPAAKISDALKSALHDMGINSHSTPRPDETVEIDISGSALGSEGFREVVTDGFLKSVFEDGSVNEAILPLRHVHLTSRRNDLDTDSVSILFGALTSDTNASNTSGTRTDSNSDPASMIACKSITIESLDLGWNKLNPDENSASTAFLQALRLLIAHPSCCPSTLRLDSCGLGPAACRAIGKGMINRWTEGTDSDILKSPQPKPLSLHFCMNQAIGDGGAAALAAAIRTIALASDEKTDPNRAVLECLDLSACGIGDTGAEALAHAIESSPNCLIRHLDLSNNCITDQGATALGRALLNPEHAGTRQGPGLLSLNLSNNKNIGDRGVMALAEAWEKRGIGTLSLSSCHIMAEGASYFGAALRKLTSNNTTEEEKKGTSYLDLSGNPLGVLRGKNKKDGRKYSASRLKNKASATAASYMNMLKKGLKGAGVDVSPVFGSTAESDDDEEKTGGELDDDEANESPDISKARCGAKALTNAFLGDSSTIDYKTTQNLMACDLHIHIGLRHCFFDHGAADALAALLLFARNELHVHLTMDLELNPVLEDEMLVALQGDELYEDRLHEMAERHTDAMEVLRDAKRRASEAAKAASTRARYSEEAFEADWDAAPSDFGGDLEDSDGDYEEEDEEFY</sequence>
<keyword evidence="2" id="KW-0433">Leucine-rich repeat</keyword>
<dbReference type="AlphaFoldDB" id="A0A8J9S9X2"/>